<protein>
    <submittedName>
        <fullName evidence="5">HipA-like protein</fullName>
    </submittedName>
</protein>
<keyword evidence="2" id="KW-0808">Transferase</keyword>
<evidence type="ECO:0000256" key="2">
    <source>
        <dbReference type="ARBA" id="ARBA00022679"/>
    </source>
</evidence>
<feature type="domain" description="HipA-like C-terminal" evidence="4">
    <location>
        <begin position="158"/>
        <end position="353"/>
    </location>
</feature>
<dbReference type="Proteomes" id="UP000286985">
    <property type="component" value="Unassembled WGS sequence"/>
</dbReference>
<dbReference type="InterPro" id="IPR012893">
    <property type="entry name" value="HipA-like_C"/>
</dbReference>
<dbReference type="AlphaFoldDB" id="A0A432XKZ7"/>
<dbReference type="PANTHER" id="PTHR37419:SF8">
    <property type="entry name" value="TOXIN YJJJ"/>
    <property type="match status" value="1"/>
</dbReference>
<gene>
    <name evidence="5" type="ORF">CWE24_02300</name>
</gene>
<comment type="caution">
    <text evidence="5">The sequence shown here is derived from an EMBL/GenBank/DDBJ whole genome shotgun (WGS) entry which is preliminary data.</text>
</comment>
<dbReference type="PIRSF" id="PIRSF028135">
    <property type="entry name" value="UCP028135_HipA-like"/>
    <property type="match status" value="1"/>
</dbReference>
<dbReference type="GO" id="GO:0004674">
    <property type="term" value="F:protein serine/threonine kinase activity"/>
    <property type="evidence" value="ECO:0007669"/>
    <property type="project" value="TreeGrafter"/>
</dbReference>
<sequence length="440" mass="49053">MHMQTFVNGNWHTAAKINFKPTGTIGISYLPEYLANSHVPYESRAEFATSVNTPVSAIESEYPRWPALFDDLLPVGKARTWWINNLGIQHSEPEQINRLLLEHAVLAPIGNLRIKEAFENLPPQQTLTFEIAQVAALEYDFLEFASSQGATVGGATGAHGVAPKLLLNVNDEGKVLIDPDFAGRPNQAQPYLVKFARNNRSVTDNNILKAEYSYYCVLNNLLRDTAIPTLNAEHIMLHVDPASDQASLWLPRFDVYEGDGVLHRVGVESIYSILDVSAGASCNHFNVINELLNRLNGLLNISDEQFVTEYVIRDMLNVIFGNSDNHGRNISFIKRNGVVTYAPIYDFAPMKADPEVITRLFKWGAPYEVGASINYPAIAQQLKQYVAPEKLMAELNAIATKLLNLPEQLETAGCPEQIIQMPIMGFHFLEQRLTTMGLLS</sequence>
<evidence type="ECO:0000313" key="5">
    <source>
        <dbReference type="EMBL" id="RUO49358.1"/>
    </source>
</evidence>
<name>A0A432XKZ7_9GAMM</name>
<dbReference type="PANTHER" id="PTHR37419">
    <property type="entry name" value="SERINE/THREONINE-PROTEIN KINASE TOXIN HIPA"/>
    <property type="match status" value="1"/>
</dbReference>
<proteinExistence type="inferred from homology"/>
<dbReference type="STRING" id="519452.SAMN04488139_0595"/>
<dbReference type="EMBL" id="PIPU01000001">
    <property type="protein sequence ID" value="RUO49358.1"/>
    <property type="molecule type" value="Genomic_DNA"/>
</dbReference>
<evidence type="ECO:0000313" key="6">
    <source>
        <dbReference type="Proteomes" id="UP000286985"/>
    </source>
</evidence>
<dbReference type="GO" id="GO:0005829">
    <property type="term" value="C:cytosol"/>
    <property type="evidence" value="ECO:0007669"/>
    <property type="project" value="TreeGrafter"/>
</dbReference>
<evidence type="ECO:0000256" key="3">
    <source>
        <dbReference type="ARBA" id="ARBA00022777"/>
    </source>
</evidence>
<dbReference type="RefSeq" id="WP_092837350.1">
    <property type="nucleotide sequence ID" value="NZ_FPCF01000001.1"/>
</dbReference>
<evidence type="ECO:0000256" key="1">
    <source>
        <dbReference type="ARBA" id="ARBA00010164"/>
    </source>
</evidence>
<dbReference type="InterPro" id="IPR052028">
    <property type="entry name" value="HipA_Ser/Thr_kinase"/>
</dbReference>
<keyword evidence="6" id="KW-1185">Reference proteome</keyword>
<organism evidence="5 6">
    <name type="scientific">Pseudidiomarina donghaiensis</name>
    <dbReference type="NCBI Taxonomy" id="519452"/>
    <lineage>
        <taxon>Bacteria</taxon>
        <taxon>Pseudomonadati</taxon>
        <taxon>Pseudomonadota</taxon>
        <taxon>Gammaproteobacteria</taxon>
        <taxon>Alteromonadales</taxon>
        <taxon>Idiomarinaceae</taxon>
        <taxon>Pseudidiomarina</taxon>
    </lineage>
</organism>
<reference evidence="6" key="1">
    <citation type="journal article" date="2018" name="Front. Microbiol.">
        <title>Genome-Based Analysis Reveals the Taxonomy and Diversity of the Family Idiomarinaceae.</title>
        <authorList>
            <person name="Liu Y."/>
            <person name="Lai Q."/>
            <person name="Shao Z."/>
        </authorList>
    </citation>
    <scope>NUCLEOTIDE SEQUENCE [LARGE SCALE GENOMIC DNA]</scope>
    <source>
        <strain evidence="6">908033</strain>
    </source>
</reference>
<dbReference type="OrthoDB" id="9805913at2"/>
<accession>A0A432XKZ7</accession>
<keyword evidence="3" id="KW-0418">Kinase</keyword>
<dbReference type="Pfam" id="PF07804">
    <property type="entry name" value="HipA_C"/>
    <property type="match status" value="1"/>
</dbReference>
<evidence type="ECO:0000259" key="4">
    <source>
        <dbReference type="Pfam" id="PF07804"/>
    </source>
</evidence>
<dbReference type="InterPro" id="IPR016869">
    <property type="entry name" value="UCP028135_HipA-like"/>
</dbReference>
<comment type="similarity">
    <text evidence="1">Belongs to the HipA Ser/Thr kinase family.</text>
</comment>